<dbReference type="AlphaFoldDB" id="A0A1I7FMV0"/>
<name>A0A1I7FMV0_9FLAO</name>
<dbReference type="Proteomes" id="UP000199138">
    <property type="component" value="Unassembled WGS sequence"/>
</dbReference>
<evidence type="ECO:0000313" key="2">
    <source>
        <dbReference type="Proteomes" id="UP000199138"/>
    </source>
</evidence>
<dbReference type="STRING" id="1224947.SAMN05216480_10245"/>
<organism evidence="1 2">
    <name type="scientific">Pustulibacterium marinum</name>
    <dbReference type="NCBI Taxonomy" id="1224947"/>
    <lineage>
        <taxon>Bacteria</taxon>
        <taxon>Pseudomonadati</taxon>
        <taxon>Bacteroidota</taxon>
        <taxon>Flavobacteriia</taxon>
        <taxon>Flavobacteriales</taxon>
        <taxon>Flavobacteriaceae</taxon>
        <taxon>Pustulibacterium</taxon>
    </lineage>
</organism>
<accession>A0A1I7FMV0</accession>
<proteinExistence type="predicted"/>
<keyword evidence="2" id="KW-1185">Reference proteome</keyword>
<evidence type="ECO:0000313" key="1">
    <source>
        <dbReference type="EMBL" id="SFU37547.1"/>
    </source>
</evidence>
<reference evidence="1 2" key="1">
    <citation type="submission" date="2016-10" db="EMBL/GenBank/DDBJ databases">
        <authorList>
            <person name="de Groot N.N."/>
        </authorList>
    </citation>
    <scope>NUCLEOTIDE SEQUENCE [LARGE SCALE GENOMIC DNA]</scope>
    <source>
        <strain evidence="1 2">CGMCC 1.12333</strain>
    </source>
</reference>
<gene>
    <name evidence="1" type="ORF">SAMN05216480_10245</name>
</gene>
<protein>
    <submittedName>
        <fullName evidence="1">Uncharacterized protein</fullName>
    </submittedName>
</protein>
<sequence>MNRKQYIATRALFDEDDLTIVGILWDDENLSNVEKLNLSFDFFERSPEYGICSELNMYFSELTSEEKNTLLDYYKKYLKSDKPEHKKQIKYSLWVDFFEDPQTVAETWNSLIGDCKDEHILRELLSVSGPVPFDKKDELYLKLIKDKTNHEAILDSLVGSFFDVYGDINMQRARVILPTLKIDKTSEKYIKLNKKLKEFQSKEEYWKSLEGKGN</sequence>
<dbReference type="EMBL" id="FPBK01000002">
    <property type="protein sequence ID" value="SFU37547.1"/>
    <property type="molecule type" value="Genomic_DNA"/>
</dbReference>
<dbReference type="RefSeq" id="WP_093023560.1">
    <property type="nucleotide sequence ID" value="NZ_FPBK01000002.1"/>
</dbReference>
<dbReference type="OrthoDB" id="3532697at2"/>